<feature type="domain" description="Signal transduction histidine kinase subgroup 3 dimerisation and phosphoacceptor" evidence="11">
    <location>
        <begin position="99"/>
        <end position="165"/>
    </location>
</feature>
<dbReference type="GO" id="GO:0000155">
    <property type="term" value="F:phosphorelay sensor kinase activity"/>
    <property type="evidence" value="ECO:0007669"/>
    <property type="project" value="InterPro"/>
</dbReference>
<evidence type="ECO:0000256" key="3">
    <source>
        <dbReference type="ARBA" id="ARBA00022553"/>
    </source>
</evidence>
<name>A0A8J4ENM4_9ACTN</name>
<keyword evidence="9" id="KW-0812">Transmembrane</keyword>
<comment type="catalytic activity">
    <reaction evidence="1">
        <text>ATP + protein L-histidine = ADP + protein N-phospho-L-histidine.</text>
        <dbReference type="EC" id="2.7.13.3"/>
    </reaction>
</comment>
<feature type="domain" description="Histidine kinase/HSP90-like ATPase" evidence="10">
    <location>
        <begin position="205"/>
        <end position="286"/>
    </location>
</feature>
<evidence type="ECO:0000256" key="9">
    <source>
        <dbReference type="SAM" id="Phobius"/>
    </source>
</evidence>
<organism evidence="12 13">
    <name type="scientific">Actinocatenispora comari</name>
    <dbReference type="NCBI Taxonomy" id="2807577"/>
    <lineage>
        <taxon>Bacteria</taxon>
        <taxon>Bacillati</taxon>
        <taxon>Actinomycetota</taxon>
        <taxon>Actinomycetes</taxon>
        <taxon>Micromonosporales</taxon>
        <taxon>Micromonosporaceae</taxon>
        <taxon>Actinocatenispora</taxon>
    </lineage>
</organism>
<evidence type="ECO:0000256" key="6">
    <source>
        <dbReference type="ARBA" id="ARBA00022777"/>
    </source>
</evidence>
<dbReference type="Pfam" id="PF02518">
    <property type="entry name" value="HATPase_c"/>
    <property type="match status" value="1"/>
</dbReference>
<evidence type="ECO:0000256" key="2">
    <source>
        <dbReference type="ARBA" id="ARBA00012438"/>
    </source>
</evidence>
<keyword evidence="5" id="KW-0547">Nucleotide-binding</keyword>
<dbReference type="SUPFAM" id="SSF55874">
    <property type="entry name" value="ATPase domain of HSP90 chaperone/DNA topoisomerase II/histidine kinase"/>
    <property type="match status" value="1"/>
</dbReference>
<dbReference type="InterPro" id="IPR050482">
    <property type="entry name" value="Sensor_HK_TwoCompSys"/>
</dbReference>
<dbReference type="InterPro" id="IPR003594">
    <property type="entry name" value="HATPase_dom"/>
</dbReference>
<dbReference type="CDD" id="cd16917">
    <property type="entry name" value="HATPase_UhpB-NarQ-NarX-like"/>
    <property type="match status" value="1"/>
</dbReference>
<gene>
    <name evidence="12" type="ORF">NUM_56840</name>
</gene>
<dbReference type="Gene3D" id="1.20.5.1930">
    <property type="match status" value="1"/>
</dbReference>
<keyword evidence="8" id="KW-0902">Two-component regulatory system</keyword>
<dbReference type="GO" id="GO:0016020">
    <property type="term" value="C:membrane"/>
    <property type="evidence" value="ECO:0007669"/>
    <property type="project" value="InterPro"/>
</dbReference>
<dbReference type="EMBL" id="BOPO01000117">
    <property type="protein sequence ID" value="GIL30430.1"/>
    <property type="molecule type" value="Genomic_DNA"/>
</dbReference>
<evidence type="ECO:0000313" key="13">
    <source>
        <dbReference type="Proteomes" id="UP000614996"/>
    </source>
</evidence>
<dbReference type="PANTHER" id="PTHR24421:SF10">
    <property type="entry name" value="NITRATE_NITRITE SENSOR PROTEIN NARQ"/>
    <property type="match status" value="1"/>
</dbReference>
<dbReference type="GO" id="GO:0046983">
    <property type="term" value="F:protein dimerization activity"/>
    <property type="evidence" value="ECO:0007669"/>
    <property type="project" value="InterPro"/>
</dbReference>
<evidence type="ECO:0000256" key="7">
    <source>
        <dbReference type="ARBA" id="ARBA00022840"/>
    </source>
</evidence>
<dbReference type="EC" id="2.7.13.3" evidence="2"/>
<keyword evidence="7" id="KW-0067">ATP-binding</keyword>
<evidence type="ECO:0000256" key="5">
    <source>
        <dbReference type="ARBA" id="ARBA00022741"/>
    </source>
</evidence>
<evidence type="ECO:0000256" key="1">
    <source>
        <dbReference type="ARBA" id="ARBA00000085"/>
    </source>
</evidence>
<dbReference type="AlphaFoldDB" id="A0A8J4ENM4"/>
<evidence type="ECO:0000259" key="11">
    <source>
        <dbReference type="Pfam" id="PF07730"/>
    </source>
</evidence>
<dbReference type="GO" id="GO:0005524">
    <property type="term" value="F:ATP binding"/>
    <property type="evidence" value="ECO:0007669"/>
    <property type="project" value="UniProtKB-KW"/>
</dbReference>
<keyword evidence="3" id="KW-0597">Phosphoprotein</keyword>
<feature type="transmembrane region" description="Helical" evidence="9">
    <location>
        <begin position="37"/>
        <end position="59"/>
    </location>
</feature>
<evidence type="ECO:0000259" key="10">
    <source>
        <dbReference type="Pfam" id="PF02518"/>
    </source>
</evidence>
<proteinExistence type="predicted"/>
<keyword evidence="9" id="KW-1133">Transmembrane helix</keyword>
<dbReference type="PANTHER" id="PTHR24421">
    <property type="entry name" value="NITRATE/NITRITE SENSOR PROTEIN NARX-RELATED"/>
    <property type="match status" value="1"/>
</dbReference>
<accession>A0A8J4ENM4</accession>
<dbReference type="InterPro" id="IPR036890">
    <property type="entry name" value="HATPase_C_sf"/>
</dbReference>
<dbReference type="Gene3D" id="3.30.565.10">
    <property type="entry name" value="Histidine kinase-like ATPase, C-terminal domain"/>
    <property type="match status" value="1"/>
</dbReference>
<reference evidence="13" key="1">
    <citation type="journal article" date="2021" name="Int. J. Syst. Evol. Microbiol.">
        <title>Actinocatenispora comari sp. nov., an endophytic actinomycete isolated from aerial parts of Comarum salesowianum.</title>
        <authorList>
            <person name="Oyunbileg N."/>
            <person name="Iizaka Y."/>
            <person name="Hamada M."/>
            <person name="Davaapurev B.O."/>
            <person name="Fukumoto A."/>
            <person name="Tsetseg B."/>
            <person name="Kato F."/>
            <person name="Tamura T."/>
            <person name="Batkhuu J."/>
            <person name="Anzai Y."/>
        </authorList>
    </citation>
    <scope>NUCLEOTIDE SEQUENCE [LARGE SCALE GENOMIC DNA]</scope>
    <source>
        <strain evidence="13">NUM-2625</strain>
    </source>
</reference>
<dbReference type="Pfam" id="PF07730">
    <property type="entry name" value="HisKA_3"/>
    <property type="match status" value="1"/>
</dbReference>
<evidence type="ECO:0000256" key="8">
    <source>
        <dbReference type="ARBA" id="ARBA00023012"/>
    </source>
</evidence>
<evidence type="ECO:0000313" key="12">
    <source>
        <dbReference type="EMBL" id="GIL30430.1"/>
    </source>
</evidence>
<keyword evidence="13" id="KW-1185">Reference proteome</keyword>
<feature type="transmembrane region" description="Helical" evidence="9">
    <location>
        <begin position="12"/>
        <end position="31"/>
    </location>
</feature>
<keyword evidence="4" id="KW-0808">Transferase</keyword>
<keyword evidence="9" id="KW-0472">Membrane</keyword>
<keyword evidence="6" id="KW-0418">Kinase</keyword>
<evidence type="ECO:0000256" key="4">
    <source>
        <dbReference type="ARBA" id="ARBA00022679"/>
    </source>
</evidence>
<protein>
    <recommendedName>
        <fullName evidence="2">histidine kinase</fullName>
        <ecNumber evidence="2">2.7.13.3</ecNumber>
    </recommendedName>
</protein>
<dbReference type="InterPro" id="IPR011712">
    <property type="entry name" value="Sig_transdc_His_kin_sub3_dim/P"/>
</dbReference>
<sequence length="289" mass="30083">MLTVRDLSVPLWWPLAPPGMASTGLSVLVTVTSWPTAFAAAAVGLGWLVAWLVFGPPLARLQSAPGRSLLRPHRDVDLSLRIAELTATRAAALDAHSAELRRIERALHDGTQNRLVGVTVLLGAARRALSRDPATADEVLERAQAAAESALAELRGVVRGILPPVLADRGLDGALAALVADSRVPCRLEFDAPGRCAASIEATTYFVVAEALTNVARHSGAHHATVSVRRAGDRLRVRVTDDGTGGVDETAGSGLAGIRGRVAAHDGVLTVDSPRGGPTTLEAELPCGS</sequence>
<comment type="caution">
    <text evidence="12">The sequence shown here is derived from an EMBL/GenBank/DDBJ whole genome shotgun (WGS) entry which is preliminary data.</text>
</comment>
<dbReference type="Proteomes" id="UP000614996">
    <property type="component" value="Unassembled WGS sequence"/>
</dbReference>